<evidence type="ECO:0000313" key="2">
    <source>
        <dbReference type="Proteomes" id="UP001500795"/>
    </source>
</evidence>
<organism evidence="1 2">
    <name type="scientific">Zobellella aerophila</name>
    <dbReference type="NCBI Taxonomy" id="870480"/>
    <lineage>
        <taxon>Bacteria</taxon>
        <taxon>Pseudomonadati</taxon>
        <taxon>Pseudomonadota</taxon>
        <taxon>Gammaproteobacteria</taxon>
        <taxon>Aeromonadales</taxon>
        <taxon>Aeromonadaceae</taxon>
        <taxon>Zobellella</taxon>
    </lineage>
</organism>
<dbReference type="EMBL" id="BAABCX010000001">
    <property type="protein sequence ID" value="GAA3536108.1"/>
    <property type="molecule type" value="Genomic_DNA"/>
</dbReference>
<sequence>MHDYGGDDGLKVGDWGMGTSDWSATPHPLFFAPQAGRLQQYQILIMRRAEEYRLAGAEDDASF</sequence>
<gene>
    <name evidence="1" type="ORF">GCM10022394_14630</name>
</gene>
<reference evidence="2" key="1">
    <citation type="journal article" date="2019" name="Int. J. Syst. Evol. Microbiol.">
        <title>The Global Catalogue of Microorganisms (GCM) 10K type strain sequencing project: providing services to taxonomists for standard genome sequencing and annotation.</title>
        <authorList>
            <consortium name="The Broad Institute Genomics Platform"/>
            <consortium name="The Broad Institute Genome Sequencing Center for Infectious Disease"/>
            <person name="Wu L."/>
            <person name="Ma J."/>
        </authorList>
    </citation>
    <scope>NUCLEOTIDE SEQUENCE [LARGE SCALE GENOMIC DNA]</scope>
    <source>
        <strain evidence="2">JCM 17110</strain>
    </source>
</reference>
<name>A0ABP6VN54_9GAMM</name>
<dbReference type="Proteomes" id="UP001500795">
    <property type="component" value="Unassembled WGS sequence"/>
</dbReference>
<protein>
    <submittedName>
        <fullName evidence="1">Uncharacterized protein</fullName>
    </submittedName>
</protein>
<accession>A0ABP6VN54</accession>
<keyword evidence="2" id="KW-1185">Reference proteome</keyword>
<comment type="caution">
    <text evidence="1">The sequence shown here is derived from an EMBL/GenBank/DDBJ whole genome shotgun (WGS) entry which is preliminary data.</text>
</comment>
<evidence type="ECO:0000313" key="1">
    <source>
        <dbReference type="EMBL" id="GAA3536108.1"/>
    </source>
</evidence>
<proteinExistence type="predicted"/>